<dbReference type="Proteomes" id="UP000034290">
    <property type="component" value="Unassembled WGS sequence"/>
</dbReference>
<gene>
    <name evidence="1" type="ORF">UY81_C0045G0002</name>
</gene>
<proteinExistence type="predicted"/>
<organism evidence="1 2">
    <name type="scientific">Candidatus Giovannonibacteria bacterium GW2011_GWA2_53_7</name>
    <dbReference type="NCBI Taxonomy" id="1618650"/>
    <lineage>
        <taxon>Bacteria</taxon>
        <taxon>Candidatus Giovannoniibacteriota</taxon>
    </lineage>
</organism>
<accession>A0A0G2ARA8</accession>
<dbReference type="EMBL" id="LCRM01000045">
    <property type="protein sequence ID" value="KKW35304.1"/>
    <property type="molecule type" value="Genomic_DNA"/>
</dbReference>
<comment type="caution">
    <text evidence="1">The sequence shown here is derived from an EMBL/GenBank/DDBJ whole genome shotgun (WGS) entry which is preliminary data.</text>
</comment>
<sequence>MTGKITKQLYIYSITAEPPIIDYLENQLSASQLKWLLYRAKRFGREKFEINGQPYEAVYDTTFHYWVQRAGEGDQYDLD</sequence>
<evidence type="ECO:0000313" key="1">
    <source>
        <dbReference type="EMBL" id="KKW35304.1"/>
    </source>
</evidence>
<name>A0A0G2ARA8_9BACT</name>
<dbReference type="AlphaFoldDB" id="A0A0G2ARA8"/>
<evidence type="ECO:0000313" key="2">
    <source>
        <dbReference type="Proteomes" id="UP000034290"/>
    </source>
</evidence>
<protein>
    <submittedName>
        <fullName evidence="1">Uncharacterized protein</fullName>
    </submittedName>
</protein>
<reference evidence="1 2" key="1">
    <citation type="journal article" date="2015" name="Nature">
        <title>rRNA introns, odd ribosomes, and small enigmatic genomes across a large radiation of phyla.</title>
        <authorList>
            <person name="Brown C.T."/>
            <person name="Hug L.A."/>
            <person name="Thomas B.C."/>
            <person name="Sharon I."/>
            <person name="Castelle C.J."/>
            <person name="Singh A."/>
            <person name="Wilkins M.J."/>
            <person name="Williams K.H."/>
            <person name="Banfield J.F."/>
        </authorList>
    </citation>
    <scope>NUCLEOTIDE SEQUENCE [LARGE SCALE GENOMIC DNA]</scope>
</reference>